<reference evidence="1 2" key="1">
    <citation type="submission" date="2016-09" db="EMBL/GenBank/DDBJ databases">
        <title>Phylogenomics of Achromobacter.</title>
        <authorList>
            <person name="Jeukens J."/>
            <person name="Freschi L."/>
            <person name="Vincent A.T."/>
            <person name="Emond-Rheault J.-G."/>
            <person name="Kukavica-Ibrulj I."/>
            <person name="Charette S.J."/>
            <person name="Levesque R.C."/>
        </authorList>
    </citation>
    <scope>NUCLEOTIDE SEQUENCE [LARGE SCALE GENOMIC DNA]</scope>
    <source>
        <strain evidence="1 2">AUS488</strain>
    </source>
</reference>
<name>A0A1R1JKV0_ALCXX</name>
<dbReference type="AlphaFoldDB" id="A0A1R1JKV0"/>
<gene>
    <name evidence="1" type="ORF">BIZ92_16980</name>
</gene>
<dbReference type="Proteomes" id="UP000187251">
    <property type="component" value="Unassembled WGS sequence"/>
</dbReference>
<proteinExistence type="predicted"/>
<protein>
    <submittedName>
        <fullName evidence="1">Uncharacterized protein</fullName>
    </submittedName>
</protein>
<dbReference type="Pfam" id="PF06578">
    <property type="entry name" value="YscK"/>
    <property type="match status" value="1"/>
</dbReference>
<dbReference type="OrthoDB" id="8907561at2"/>
<evidence type="ECO:0000313" key="2">
    <source>
        <dbReference type="Proteomes" id="UP000187251"/>
    </source>
</evidence>
<dbReference type="EMBL" id="MJMN01000063">
    <property type="protein sequence ID" value="OMG76753.1"/>
    <property type="molecule type" value="Genomic_DNA"/>
</dbReference>
<comment type="caution">
    <text evidence="1">The sequence shown here is derived from an EMBL/GenBank/DDBJ whole genome shotgun (WGS) entry which is preliminary data.</text>
</comment>
<dbReference type="RefSeq" id="WP_076415980.1">
    <property type="nucleotide sequence ID" value="NZ_AP028040.1"/>
</dbReference>
<sequence length="218" mass="23087">MVSASTLLDRRLVEFNQLPSRTLHPSRHAAYASRPALALVAAAPALAPAWHRHWSREILETLGLRQRPVTDPGHPELALALLAPDAMMRCARQLGAVLCGPRLRRAIAGDEVRALIADLGGDLLAFSRRTAASLHGGLADSVAWTLADTTAAIDSLGLGALRAAWSGAGPELARRAELKLPDVATPAPPLPAPQALTLGLSLLKQTDPTWLSSFPAIR</sequence>
<evidence type="ECO:0000313" key="1">
    <source>
        <dbReference type="EMBL" id="OMG76753.1"/>
    </source>
</evidence>
<organism evidence="1 2">
    <name type="scientific">Alcaligenes xylosoxydans xylosoxydans</name>
    <name type="common">Achromobacter xylosoxidans</name>
    <dbReference type="NCBI Taxonomy" id="85698"/>
    <lineage>
        <taxon>Bacteria</taxon>
        <taxon>Pseudomonadati</taxon>
        <taxon>Pseudomonadota</taxon>
        <taxon>Betaproteobacteria</taxon>
        <taxon>Burkholderiales</taxon>
        <taxon>Alcaligenaceae</taxon>
        <taxon>Achromobacter</taxon>
    </lineage>
</organism>
<dbReference type="InterPro" id="IPR009510">
    <property type="entry name" value="T3SS_K"/>
</dbReference>
<accession>A0A1R1JKV0</accession>